<dbReference type="InterPro" id="IPR015967">
    <property type="entry name" value="Rcmb_RecR_Znf"/>
</dbReference>
<dbReference type="Gene3D" id="1.10.8.420">
    <property type="entry name" value="RecR Domain 1"/>
    <property type="match status" value="1"/>
</dbReference>
<dbReference type="PANTHER" id="PTHR30446:SF0">
    <property type="entry name" value="RECOMBINATION PROTEIN RECR"/>
    <property type="match status" value="1"/>
</dbReference>
<dbReference type="Gene3D" id="6.10.250.240">
    <property type="match status" value="1"/>
</dbReference>
<keyword evidence="4 7" id="KW-0862">Zinc</keyword>
<keyword evidence="1 7" id="KW-0479">Metal-binding</keyword>
<gene>
    <name evidence="7" type="primary">recR</name>
    <name evidence="9" type="ordered locus">PB2503_03832</name>
</gene>
<dbReference type="SMART" id="SM00493">
    <property type="entry name" value="TOPRIM"/>
    <property type="match status" value="1"/>
</dbReference>
<evidence type="ECO:0000256" key="1">
    <source>
        <dbReference type="ARBA" id="ARBA00022723"/>
    </source>
</evidence>
<dbReference type="InterPro" id="IPR034137">
    <property type="entry name" value="TOPRIM_RecR"/>
</dbReference>
<dbReference type="RefSeq" id="WP_013299815.1">
    <property type="nucleotide sequence ID" value="NC_014414.1"/>
</dbReference>
<dbReference type="GO" id="GO:0008270">
    <property type="term" value="F:zinc ion binding"/>
    <property type="evidence" value="ECO:0007669"/>
    <property type="project" value="UniProtKB-KW"/>
</dbReference>
<dbReference type="Gene3D" id="3.40.1360.10">
    <property type="match status" value="1"/>
</dbReference>
<dbReference type="PROSITE" id="PS01300">
    <property type="entry name" value="RECR"/>
    <property type="match status" value="1"/>
</dbReference>
<dbReference type="CDD" id="cd01025">
    <property type="entry name" value="TOPRIM_recR"/>
    <property type="match status" value="1"/>
</dbReference>
<dbReference type="InterPro" id="IPR023627">
    <property type="entry name" value="Rcmb_RecR"/>
</dbReference>
<keyword evidence="6 7" id="KW-0234">DNA repair</keyword>
<evidence type="ECO:0000256" key="7">
    <source>
        <dbReference type="HAMAP-Rule" id="MF_00017"/>
    </source>
</evidence>
<comment type="function">
    <text evidence="7">May play a role in DNA repair. It seems to be involved in an RecBC-independent recombinational process of DNA repair. It may act with RecF and RecO.</text>
</comment>
<dbReference type="Proteomes" id="UP000001302">
    <property type="component" value="Chromosome"/>
</dbReference>
<dbReference type="eggNOG" id="COG0353">
    <property type="taxonomic scope" value="Bacteria"/>
</dbReference>
<evidence type="ECO:0000256" key="4">
    <source>
        <dbReference type="ARBA" id="ARBA00022833"/>
    </source>
</evidence>
<feature type="zinc finger region" description="C4-type" evidence="7">
    <location>
        <begin position="60"/>
        <end position="75"/>
    </location>
</feature>
<dbReference type="STRING" id="314260.PB2503_03832"/>
<evidence type="ECO:0000313" key="9">
    <source>
        <dbReference type="EMBL" id="ADM08841.1"/>
    </source>
</evidence>
<feature type="domain" description="Toprim" evidence="8">
    <location>
        <begin position="83"/>
        <end position="178"/>
    </location>
</feature>
<evidence type="ECO:0000256" key="3">
    <source>
        <dbReference type="ARBA" id="ARBA00022771"/>
    </source>
</evidence>
<dbReference type="Pfam" id="PF13662">
    <property type="entry name" value="Toprim_4"/>
    <property type="match status" value="1"/>
</dbReference>
<evidence type="ECO:0000256" key="6">
    <source>
        <dbReference type="ARBA" id="ARBA00023204"/>
    </source>
</evidence>
<dbReference type="PROSITE" id="PS50880">
    <property type="entry name" value="TOPRIM"/>
    <property type="match status" value="1"/>
</dbReference>
<evidence type="ECO:0000259" key="8">
    <source>
        <dbReference type="PROSITE" id="PS50880"/>
    </source>
</evidence>
<dbReference type="GO" id="GO:0006310">
    <property type="term" value="P:DNA recombination"/>
    <property type="evidence" value="ECO:0007669"/>
    <property type="project" value="UniProtKB-UniRule"/>
</dbReference>
<dbReference type="OrthoDB" id="9802672at2"/>
<dbReference type="Pfam" id="PF21175">
    <property type="entry name" value="RecR_C"/>
    <property type="match status" value="1"/>
</dbReference>
<keyword evidence="3 7" id="KW-0863">Zinc-finger</keyword>
<keyword evidence="5 7" id="KW-0233">DNA recombination</keyword>
<dbReference type="HAMAP" id="MF_00017">
    <property type="entry name" value="RecR"/>
    <property type="match status" value="1"/>
</dbReference>
<protein>
    <recommendedName>
        <fullName evidence="7">Recombination protein RecR</fullName>
    </recommendedName>
</protein>
<name>E0TE20_PARBH</name>
<dbReference type="KEGG" id="pbr:PB2503_03832"/>
<dbReference type="GO" id="GO:0006281">
    <property type="term" value="P:DNA repair"/>
    <property type="evidence" value="ECO:0007669"/>
    <property type="project" value="UniProtKB-UniRule"/>
</dbReference>
<dbReference type="SUPFAM" id="SSF111304">
    <property type="entry name" value="Recombination protein RecR"/>
    <property type="match status" value="1"/>
</dbReference>
<reference evidence="9 10" key="2">
    <citation type="journal article" date="2011" name="J. Bacteriol.">
        <title>Complete genome sequence of strain HTCC2503T of Parvularcula bermudensis, the type species of the order "Parvularculales" in the class Alphaproteobacteria.</title>
        <authorList>
            <person name="Oh H.M."/>
            <person name="Kang I."/>
            <person name="Vergin K.L."/>
            <person name="Kang D."/>
            <person name="Rhee K.H."/>
            <person name="Giovannoni S.J."/>
            <person name="Cho J.C."/>
        </authorList>
    </citation>
    <scope>NUCLEOTIDE SEQUENCE [LARGE SCALE GENOMIC DNA]</scope>
    <source>
        <strain evidence="10">ATCC BAA-594 / HTCC2503 / KCTC 12087</strain>
    </source>
</reference>
<reference evidence="10" key="1">
    <citation type="submission" date="2010-08" db="EMBL/GenBank/DDBJ databases">
        <title>Genome sequence of Parvularcula bermudensis HTCC2503.</title>
        <authorList>
            <person name="Kang D.-M."/>
            <person name="Oh H.-M."/>
            <person name="Cho J.-C."/>
        </authorList>
    </citation>
    <scope>NUCLEOTIDE SEQUENCE [LARGE SCALE GENOMIC DNA]</scope>
    <source>
        <strain evidence="10">ATCC BAA-594 / HTCC2503 / KCTC 12087</strain>
    </source>
</reference>
<dbReference type="Pfam" id="PF02132">
    <property type="entry name" value="RecR_ZnF"/>
    <property type="match status" value="1"/>
</dbReference>
<dbReference type="InterPro" id="IPR000093">
    <property type="entry name" value="DNA_Rcmb_RecR"/>
</dbReference>
<keyword evidence="10" id="KW-1185">Reference proteome</keyword>
<dbReference type="HOGENOM" id="CLU_060739_1_1_5"/>
<dbReference type="PANTHER" id="PTHR30446">
    <property type="entry name" value="RECOMBINATION PROTEIN RECR"/>
    <property type="match status" value="1"/>
</dbReference>
<comment type="similarity">
    <text evidence="7">Belongs to the RecR family.</text>
</comment>
<evidence type="ECO:0000256" key="5">
    <source>
        <dbReference type="ARBA" id="ARBA00023172"/>
    </source>
</evidence>
<evidence type="ECO:0000256" key="2">
    <source>
        <dbReference type="ARBA" id="ARBA00022763"/>
    </source>
</evidence>
<dbReference type="NCBIfam" id="TIGR00615">
    <property type="entry name" value="recR"/>
    <property type="match status" value="1"/>
</dbReference>
<proteinExistence type="inferred from homology"/>
<sequence>MSTLPVGPEIEQLLTIISRLPGFGPRSARRIALHLLRRREGVMVPLAEALATAAATVAPCEICGNWDSQSPCRLCEDEERDGSVLCVVEDVGDVWALERSGAFKGRYHILGGLISPLDGIGPDDLNFGPLSQRASAGTVREVILALSATVDGQTTAGYVADRLEGLGLTVTRLSHGVPIGGELGHLDEGTLAAALQSRRDFS</sequence>
<dbReference type="EMBL" id="CP002156">
    <property type="protein sequence ID" value="ADM08841.1"/>
    <property type="molecule type" value="Genomic_DNA"/>
</dbReference>
<accession>E0TE20</accession>
<keyword evidence="2 7" id="KW-0227">DNA damage</keyword>
<dbReference type="GO" id="GO:0003677">
    <property type="term" value="F:DNA binding"/>
    <property type="evidence" value="ECO:0007669"/>
    <property type="project" value="UniProtKB-UniRule"/>
</dbReference>
<evidence type="ECO:0000313" key="10">
    <source>
        <dbReference type="Proteomes" id="UP000001302"/>
    </source>
</evidence>
<dbReference type="Pfam" id="PF21176">
    <property type="entry name" value="RecR_HhH"/>
    <property type="match status" value="1"/>
</dbReference>
<dbReference type="InterPro" id="IPR006171">
    <property type="entry name" value="TOPRIM_dom"/>
</dbReference>
<dbReference type="AlphaFoldDB" id="E0TE20"/>
<organism evidence="9 10">
    <name type="scientific">Parvularcula bermudensis (strain ATCC BAA-594 / HTCC2503 / KCTC 12087)</name>
    <dbReference type="NCBI Taxonomy" id="314260"/>
    <lineage>
        <taxon>Bacteria</taxon>
        <taxon>Pseudomonadati</taxon>
        <taxon>Pseudomonadota</taxon>
        <taxon>Alphaproteobacteria</taxon>
        <taxon>Parvularculales</taxon>
        <taxon>Parvularculaceae</taxon>
        <taxon>Parvularcula</taxon>
    </lineage>
</organism>